<evidence type="ECO:0000256" key="10">
    <source>
        <dbReference type="SAM" id="Phobius"/>
    </source>
</evidence>
<evidence type="ECO:0000256" key="6">
    <source>
        <dbReference type="ARBA" id="ARBA00022777"/>
    </source>
</evidence>
<dbReference type="PANTHER" id="PTHR43711">
    <property type="entry name" value="TWO-COMPONENT HISTIDINE KINASE"/>
    <property type="match status" value="1"/>
</dbReference>
<keyword evidence="5" id="KW-0808">Transferase</keyword>
<gene>
    <name evidence="13" type="ORF">FZ040_05480</name>
</gene>
<dbReference type="GO" id="GO:0000155">
    <property type="term" value="F:phosphorelay sensor kinase activity"/>
    <property type="evidence" value="ECO:0007669"/>
    <property type="project" value="InterPro"/>
</dbReference>
<evidence type="ECO:0000256" key="8">
    <source>
        <dbReference type="ARBA" id="ARBA00023136"/>
    </source>
</evidence>
<proteinExistence type="predicted"/>
<dbReference type="InterPro" id="IPR003594">
    <property type="entry name" value="HATPase_dom"/>
</dbReference>
<dbReference type="Gene3D" id="3.30.565.10">
    <property type="entry name" value="Histidine kinase-like ATPase, C-terminal domain"/>
    <property type="match status" value="1"/>
</dbReference>
<dbReference type="InterPro" id="IPR005467">
    <property type="entry name" value="His_kinase_dom"/>
</dbReference>
<evidence type="ECO:0000256" key="3">
    <source>
        <dbReference type="ARBA" id="ARBA00012438"/>
    </source>
</evidence>
<comment type="catalytic activity">
    <reaction evidence="1">
        <text>ATP + protein L-histidine = ADP + protein N-phospho-L-histidine.</text>
        <dbReference type="EC" id="2.7.13.3"/>
    </reaction>
</comment>
<evidence type="ECO:0000256" key="9">
    <source>
        <dbReference type="SAM" id="Coils"/>
    </source>
</evidence>
<dbReference type="InterPro" id="IPR050736">
    <property type="entry name" value="Sensor_HK_Regulatory"/>
</dbReference>
<keyword evidence="6" id="KW-0418">Kinase</keyword>
<organism evidence="13 14">
    <name type="scientific">Selenomonas ruminis</name>
    <dbReference type="NCBI Taxonomy" id="2593411"/>
    <lineage>
        <taxon>Bacteria</taxon>
        <taxon>Bacillati</taxon>
        <taxon>Bacillota</taxon>
        <taxon>Negativicutes</taxon>
        <taxon>Selenomonadales</taxon>
        <taxon>Selenomonadaceae</taxon>
        <taxon>Selenomonas</taxon>
    </lineage>
</organism>
<name>A0A5D6W7W2_9FIRM</name>
<dbReference type="InterPro" id="IPR036890">
    <property type="entry name" value="HATPase_C_sf"/>
</dbReference>
<dbReference type="EMBL" id="VTOY01000003">
    <property type="protein sequence ID" value="TYZ23552.1"/>
    <property type="molecule type" value="Genomic_DNA"/>
</dbReference>
<dbReference type="InterPro" id="IPR003660">
    <property type="entry name" value="HAMP_dom"/>
</dbReference>
<dbReference type="OrthoDB" id="3436at2"/>
<keyword evidence="8 10" id="KW-0472">Membrane</keyword>
<dbReference type="Pfam" id="PF00672">
    <property type="entry name" value="HAMP"/>
    <property type="match status" value="1"/>
</dbReference>
<dbReference type="Gene3D" id="1.10.287.130">
    <property type="match status" value="1"/>
</dbReference>
<dbReference type="InterPro" id="IPR036097">
    <property type="entry name" value="HisK_dim/P_sf"/>
</dbReference>
<dbReference type="Proteomes" id="UP000323646">
    <property type="component" value="Unassembled WGS sequence"/>
</dbReference>
<dbReference type="InterPro" id="IPR003661">
    <property type="entry name" value="HisK_dim/P_dom"/>
</dbReference>
<dbReference type="Pfam" id="PF00512">
    <property type="entry name" value="HisKA"/>
    <property type="match status" value="1"/>
</dbReference>
<dbReference type="FunFam" id="3.30.565.10:FF:000006">
    <property type="entry name" value="Sensor histidine kinase WalK"/>
    <property type="match status" value="1"/>
</dbReference>
<dbReference type="SUPFAM" id="SSF55874">
    <property type="entry name" value="ATPase domain of HSP90 chaperone/DNA topoisomerase II/histidine kinase"/>
    <property type="match status" value="1"/>
</dbReference>
<keyword evidence="9" id="KW-0175">Coiled coil</keyword>
<evidence type="ECO:0000313" key="14">
    <source>
        <dbReference type="Proteomes" id="UP000323646"/>
    </source>
</evidence>
<sequence>MLIHRPLKELQNTINGGLRLLALSVVLALLLAGMLAVLLARRFIRPLYRMQHVSQAFAQGKYDERTGIRQQDEIGMLAADIDMLGSKLAQAEQERAELSRKRQDFLAAVSHELRTPLTVLRGTVELLFSGLVTEKAERQKYLNQVMSNLSALERLVGDLLELTRLRNTGFSVGKEPLNLCDAFAEAAEQMQTAAGQKNLQLRVDFDGPLPIEGDYGRLRQLMLILLDNAVKFSAAGGEILLQGRRQGRNWQVVVEDHGCGIAPEELPHIFDRFRTNRQRNEQGTGLGLAIAREIAGRHEIAITCESELSKGTKFILTGILPMAKIEQ</sequence>
<dbReference type="PROSITE" id="PS50109">
    <property type="entry name" value="HIS_KIN"/>
    <property type="match status" value="1"/>
</dbReference>
<dbReference type="SMART" id="SM00304">
    <property type="entry name" value="HAMP"/>
    <property type="match status" value="1"/>
</dbReference>
<dbReference type="SUPFAM" id="SSF158472">
    <property type="entry name" value="HAMP domain-like"/>
    <property type="match status" value="1"/>
</dbReference>
<keyword evidence="4" id="KW-0597">Phosphoprotein</keyword>
<accession>A0A5D6W7W2</accession>
<keyword evidence="14" id="KW-1185">Reference proteome</keyword>
<feature type="transmembrane region" description="Helical" evidence="10">
    <location>
        <begin position="20"/>
        <end position="40"/>
    </location>
</feature>
<dbReference type="SMART" id="SM00387">
    <property type="entry name" value="HATPase_c"/>
    <property type="match status" value="1"/>
</dbReference>
<evidence type="ECO:0000259" key="12">
    <source>
        <dbReference type="PROSITE" id="PS50885"/>
    </source>
</evidence>
<evidence type="ECO:0000313" key="13">
    <source>
        <dbReference type="EMBL" id="TYZ23552.1"/>
    </source>
</evidence>
<evidence type="ECO:0000256" key="7">
    <source>
        <dbReference type="ARBA" id="ARBA00023012"/>
    </source>
</evidence>
<dbReference type="SMART" id="SM00388">
    <property type="entry name" value="HisKA"/>
    <property type="match status" value="1"/>
</dbReference>
<dbReference type="PRINTS" id="PR00344">
    <property type="entry name" value="BCTRLSENSOR"/>
</dbReference>
<feature type="domain" description="Histidine kinase" evidence="11">
    <location>
        <begin position="108"/>
        <end position="322"/>
    </location>
</feature>
<dbReference type="PANTHER" id="PTHR43711:SF1">
    <property type="entry name" value="HISTIDINE KINASE 1"/>
    <property type="match status" value="1"/>
</dbReference>
<protein>
    <recommendedName>
        <fullName evidence="3">histidine kinase</fullName>
        <ecNumber evidence="3">2.7.13.3</ecNumber>
    </recommendedName>
</protein>
<dbReference type="FunFam" id="1.10.287.130:FF:000001">
    <property type="entry name" value="Two-component sensor histidine kinase"/>
    <property type="match status" value="1"/>
</dbReference>
<dbReference type="AlphaFoldDB" id="A0A5D6W7W2"/>
<dbReference type="EC" id="2.7.13.3" evidence="3"/>
<evidence type="ECO:0000256" key="1">
    <source>
        <dbReference type="ARBA" id="ARBA00000085"/>
    </source>
</evidence>
<evidence type="ECO:0000259" key="11">
    <source>
        <dbReference type="PROSITE" id="PS50109"/>
    </source>
</evidence>
<keyword evidence="7" id="KW-0902">Two-component regulatory system</keyword>
<dbReference type="Pfam" id="PF02518">
    <property type="entry name" value="HATPase_c"/>
    <property type="match status" value="1"/>
</dbReference>
<evidence type="ECO:0000256" key="4">
    <source>
        <dbReference type="ARBA" id="ARBA00022553"/>
    </source>
</evidence>
<feature type="coiled-coil region" evidence="9">
    <location>
        <begin position="81"/>
        <end position="108"/>
    </location>
</feature>
<evidence type="ECO:0000256" key="2">
    <source>
        <dbReference type="ARBA" id="ARBA00004370"/>
    </source>
</evidence>
<dbReference type="PROSITE" id="PS50885">
    <property type="entry name" value="HAMP"/>
    <property type="match status" value="1"/>
</dbReference>
<comment type="subcellular location">
    <subcellularLocation>
        <location evidence="2">Membrane</location>
    </subcellularLocation>
</comment>
<feature type="domain" description="HAMP" evidence="12">
    <location>
        <begin position="41"/>
        <end position="93"/>
    </location>
</feature>
<comment type="caution">
    <text evidence="13">The sequence shown here is derived from an EMBL/GenBank/DDBJ whole genome shotgun (WGS) entry which is preliminary data.</text>
</comment>
<dbReference type="CDD" id="cd00082">
    <property type="entry name" value="HisKA"/>
    <property type="match status" value="1"/>
</dbReference>
<evidence type="ECO:0000256" key="5">
    <source>
        <dbReference type="ARBA" id="ARBA00022679"/>
    </source>
</evidence>
<dbReference type="CDD" id="cd06225">
    <property type="entry name" value="HAMP"/>
    <property type="match status" value="1"/>
</dbReference>
<keyword evidence="10" id="KW-1133">Transmembrane helix</keyword>
<reference evidence="13 14" key="1">
    <citation type="submission" date="2019-08" db="EMBL/GenBank/DDBJ databases">
        <title>Selenomonas sp. mPRGC5 and Selenomonas sp. mPRGC8 isolated from ruminal fluid of dairy goat (Capra hircus).</title>
        <authorList>
            <person name="Poothong S."/>
            <person name="Nuengjamnong C."/>
            <person name="Tanasupawat S."/>
        </authorList>
    </citation>
    <scope>NUCLEOTIDE SEQUENCE [LARGE SCALE GENOMIC DNA]</scope>
    <source>
        <strain evidence="14">mPRGC5</strain>
    </source>
</reference>
<dbReference type="Gene3D" id="6.10.340.10">
    <property type="match status" value="1"/>
</dbReference>
<keyword evidence="10" id="KW-0812">Transmembrane</keyword>
<dbReference type="InterPro" id="IPR004358">
    <property type="entry name" value="Sig_transdc_His_kin-like_C"/>
</dbReference>
<dbReference type="GO" id="GO:0016020">
    <property type="term" value="C:membrane"/>
    <property type="evidence" value="ECO:0007669"/>
    <property type="project" value="UniProtKB-SubCell"/>
</dbReference>
<dbReference type="SUPFAM" id="SSF47384">
    <property type="entry name" value="Homodimeric domain of signal transducing histidine kinase"/>
    <property type="match status" value="1"/>
</dbReference>